<feature type="region of interest" description="Disordered" evidence="2">
    <location>
        <begin position="296"/>
        <end position="322"/>
    </location>
</feature>
<dbReference type="EMBL" id="MG873442">
    <property type="protein sequence ID" value="AVJ48273.1"/>
    <property type="molecule type" value="Genomic_DNA"/>
</dbReference>
<feature type="region of interest" description="Disordered" evidence="2">
    <location>
        <begin position="43"/>
        <end position="104"/>
    </location>
</feature>
<sequence length="350" mass="39522">MANDAIEVTNQEVTNPMFIDTDNFNFFDLEDVVQEDTNELGYSTKQTGKDLMTEDEIADLTGGDEVEEDETEDEVDEGVEDEEDESEETEEGEVEVTDEDGEEVDFESYEVTLPSGEVVVLSEAIQGYKAASELKAEREEFETTRNAFAQESEKVAKYLELARLEADRVIEDYEDFDWASYKKDDPVGYVENREFLDRYKARRQEILKAQEELEAEKAEKEAEDFKVKAREAGVILARDIPGWNNDMYQQLMVYAVENGANAEDIANSVDPVMFKILHKAMQHDKGKQVVKAKVKRVGGSPKKVATPSAKPAPTSEATQKGAAKKAIIKKMENGGLNERELRNSFNFLED</sequence>
<organism evidence="3 4">
    <name type="scientific">Salmonella phage SE131</name>
    <dbReference type="NCBI Taxonomy" id="2081631"/>
    <lineage>
        <taxon>Viruses</taxon>
        <taxon>Duplodnaviria</taxon>
        <taxon>Heunggongvirae</taxon>
        <taxon>Uroviricota</taxon>
        <taxon>Caudoviricetes</taxon>
        <taxon>Grimontviridae</taxon>
        <taxon>Moazamivirus</taxon>
        <taxon>Moazamivirus SE131</taxon>
    </lineage>
</organism>
<proteinExistence type="predicted"/>
<keyword evidence="4" id="KW-1185">Reference proteome</keyword>
<dbReference type="Proteomes" id="UP000240649">
    <property type="component" value="Segment"/>
</dbReference>
<evidence type="ECO:0000256" key="1">
    <source>
        <dbReference type="SAM" id="Coils"/>
    </source>
</evidence>
<keyword evidence="1" id="KW-0175">Coiled coil</keyword>
<dbReference type="KEGG" id="vg:77948392"/>
<evidence type="ECO:0008006" key="5">
    <source>
        <dbReference type="Google" id="ProtNLM"/>
    </source>
</evidence>
<accession>A0A2P1CAM0</accession>
<evidence type="ECO:0000313" key="4">
    <source>
        <dbReference type="Proteomes" id="UP000240649"/>
    </source>
</evidence>
<feature type="coiled-coil region" evidence="1">
    <location>
        <begin position="196"/>
        <end position="228"/>
    </location>
</feature>
<feature type="compositionally biased region" description="Acidic residues" evidence="2">
    <location>
        <begin position="53"/>
        <end position="104"/>
    </location>
</feature>
<evidence type="ECO:0000313" key="3">
    <source>
        <dbReference type="EMBL" id="AVJ48273.1"/>
    </source>
</evidence>
<dbReference type="GeneID" id="77948392"/>
<name>A0A2P1CAM0_9CAUD</name>
<evidence type="ECO:0000256" key="2">
    <source>
        <dbReference type="SAM" id="MobiDB-lite"/>
    </source>
</evidence>
<dbReference type="RefSeq" id="YP_010672122.1">
    <property type="nucleotide sequence ID" value="NC_070974.1"/>
</dbReference>
<reference evidence="3 4" key="1">
    <citation type="submission" date="2018-01" db="EMBL/GenBank/DDBJ databases">
        <title>Draft Genome Sequence of Salmonella Enteritidis Phage SE131.</title>
        <authorList>
            <person name="Kim Y."/>
            <person name="Han B.K."/>
            <person name="Kim H."/>
            <person name="Kim D."/>
        </authorList>
    </citation>
    <scope>NUCLEOTIDE SEQUENCE [LARGE SCALE GENOMIC DNA]</scope>
</reference>
<protein>
    <recommendedName>
        <fullName evidence="5">Capsid and scaffold protein</fullName>
    </recommendedName>
</protein>